<dbReference type="EMBL" id="MVBM01000010">
    <property type="protein sequence ID" value="OOK65609.1"/>
    <property type="molecule type" value="Genomic_DNA"/>
</dbReference>
<protein>
    <submittedName>
        <fullName evidence="1">GDP-mannose-dependent alpha-mannosyltransferase domain protein</fullName>
        <ecNumber evidence="1">2.4.1.-</ecNumber>
    </submittedName>
</protein>
<dbReference type="AlphaFoldDB" id="A0A1V3WF60"/>
<gene>
    <name evidence="1" type="ORF">BZL30_8739</name>
</gene>
<reference evidence="1 2" key="1">
    <citation type="submission" date="2017-02" db="EMBL/GenBank/DDBJ databases">
        <title>Complete genome sequences of Mycobacterium kansasii strains isolated from rhesus macaques.</title>
        <authorList>
            <person name="Panda A."/>
            <person name="Nagaraj S."/>
            <person name="Zhao X."/>
            <person name="Tettelin H."/>
            <person name="Detolla L.J."/>
        </authorList>
    </citation>
    <scope>NUCLEOTIDE SEQUENCE [LARGE SCALE GENOMIC DNA]</scope>
    <source>
        <strain evidence="1 2">11-3813</strain>
    </source>
</reference>
<evidence type="ECO:0000313" key="2">
    <source>
        <dbReference type="Proteomes" id="UP000189229"/>
    </source>
</evidence>
<comment type="caution">
    <text evidence="1">The sequence shown here is derived from an EMBL/GenBank/DDBJ whole genome shotgun (WGS) entry which is preliminary data.</text>
</comment>
<sequence length="59" mass="6569">MPAAVAHLVSERNRYAPAARRSVLGRSWPAICDELLGHYAAVLSPSARARDSVRRRRRA</sequence>
<dbReference type="EC" id="2.4.1.-" evidence="1"/>
<accession>A0A1V3WF60</accession>
<keyword evidence="1" id="KW-0808">Transferase</keyword>
<evidence type="ECO:0000313" key="1">
    <source>
        <dbReference type="EMBL" id="OOK65609.1"/>
    </source>
</evidence>
<organism evidence="1 2">
    <name type="scientific">Mycobacterium kansasii</name>
    <dbReference type="NCBI Taxonomy" id="1768"/>
    <lineage>
        <taxon>Bacteria</taxon>
        <taxon>Bacillati</taxon>
        <taxon>Actinomycetota</taxon>
        <taxon>Actinomycetes</taxon>
        <taxon>Mycobacteriales</taxon>
        <taxon>Mycobacteriaceae</taxon>
        <taxon>Mycobacterium</taxon>
    </lineage>
</organism>
<keyword evidence="1" id="KW-0328">Glycosyltransferase</keyword>
<proteinExistence type="predicted"/>
<name>A0A1V3WF60_MYCKA</name>
<dbReference type="Proteomes" id="UP000189229">
    <property type="component" value="Unassembled WGS sequence"/>
</dbReference>
<dbReference type="GO" id="GO:0016757">
    <property type="term" value="F:glycosyltransferase activity"/>
    <property type="evidence" value="ECO:0007669"/>
    <property type="project" value="UniProtKB-KW"/>
</dbReference>